<sequence length="166" mass="17289">MRAVLLTFCALAMAGCSGSGKLMTLASDDGPEEFAIVPTRPLELPTDLAQLPAPTPGGTNITDPAPNADAVAALGGNAAQLGAQGVGAGDGALIARATRGGVMPNVRQVTAEEDAAYRRRHGRRPLEALAQSNVYYRAYKPQSLDSQAELERWRRAGARIPSAPPN</sequence>
<dbReference type="EMBL" id="CP020612">
    <property type="protein sequence ID" value="ARJ69228.1"/>
    <property type="molecule type" value="Genomic_DNA"/>
</dbReference>
<dbReference type="Pfam" id="PF11233">
    <property type="entry name" value="DUF3035"/>
    <property type="match status" value="1"/>
</dbReference>
<dbReference type="STRING" id="1945662.B0A89_05915"/>
<keyword evidence="1" id="KW-0012">Acyltransferase</keyword>
<keyword evidence="2" id="KW-1185">Reference proteome</keyword>
<evidence type="ECO:0000313" key="1">
    <source>
        <dbReference type="EMBL" id="ARJ69228.1"/>
    </source>
</evidence>
<dbReference type="RefSeq" id="WP_085377344.1">
    <property type="nucleotide sequence ID" value="NZ_CP020612.1"/>
</dbReference>
<organism evidence="1 2">
    <name type="scientific">Paracoccus contaminans</name>
    <dbReference type="NCBI Taxonomy" id="1945662"/>
    <lineage>
        <taxon>Bacteria</taxon>
        <taxon>Pseudomonadati</taxon>
        <taxon>Pseudomonadota</taxon>
        <taxon>Alphaproteobacteria</taxon>
        <taxon>Rhodobacterales</taxon>
        <taxon>Paracoccaceae</taxon>
        <taxon>Paracoccus</taxon>
    </lineage>
</organism>
<dbReference type="Proteomes" id="UP000193017">
    <property type="component" value="Chromosome"/>
</dbReference>
<dbReference type="GO" id="GO:0016746">
    <property type="term" value="F:acyltransferase activity"/>
    <property type="evidence" value="ECO:0007669"/>
    <property type="project" value="UniProtKB-KW"/>
</dbReference>
<dbReference type="KEGG" id="pcon:B0A89_05915"/>
<gene>
    <name evidence="1" type="ORF">B0A89_05915</name>
</gene>
<dbReference type="AlphaFoldDB" id="A0A1W6CWG8"/>
<keyword evidence="1" id="KW-0670">Pyruvate</keyword>
<reference evidence="1 2" key="1">
    <citation type="submission" date="2017-03" db="EMBL/GenBank/DDBJ databases">
        <title>Genome sequence of Paracoccus contaminans isolated from a water microcosm.</title>
        <authorList>
            <person name="Aurass P."/>
            <person name="Karste S."/>
            <person name="Trost E."/>
            <person name="Glaeser S.P."/>
            <person name="Kaempfer P."/>
            <person name="Flieger A."/>
        </authorList>
    </citation>
    <scope>NUCLEOTIDE SEQUENCE [LARGE SCALE GENOMIC DNA]</scope>
    <source>
        <strain evidence="2">RKI 16-01929T\LMG 29738T\CCM 8701T\CIP 111112T</strain>
    </source>
</reference>
<accession>A0A1W6CWG8</accession>
<evidence type="ECO:0000313" key="2">
    <source>
        <dbReference type="Proteomes" id="UP000193017"/>
    </source>
</evidence>
<proteinExistence type="predicted"/>
<dbReference type="OrthoDB" id="7876689at2"/>
<keyword evidence="1" id="KW-0808">Transferase</keyword>
<protein>
    <submittedName>
        <fullName evidence="1">Pyruvate/2-oxoglutarate dehydrogenase complex, dihydrolipoamide acyltransferase (E2) component</fullName>
    </submittedName>
</protein>
<dbReference type="PROSITE" id="PS51257">
    <property type="entry name" value="PROKAR_LIPOPROTEIN"/>
    <property type="match status" value="1"/>
</dbReference>
<name>A0A1W6CWG8_9RHOB</name>
<dbReference type="InterPro" id="IPR021395">
    <property type="entry name" value="DUF3035"/>
</dbReference>